<comment type="caution">
    <text evidence="5">The sequence shown here is derived from an EMBL/GenBank/DDBJ whole genome shotgun (WGS) entry which is preliminary data.</text>
</comment>
<dbReference type="Pfam" id="PF14520">
    <property type="entry name" value="HHH_5"/>
    <property type="match status" value="1"/>
</dbReference>
<dbReference type="EC" id="5.6.2.3" evidence="3"/>
<dbReference type="Pfam" id="PF13245">
    <property type="entry name" value="AAA_19"/>
    <property type="match status" value="1"/>
</dbReference>
<keyword evidence="6" id="KW-1185">Reference proteome</keyword>
<evidence type="ECO:0000256" key="2">
    <source>
        <dbReference type="ARBA" id="ARBA00022840"/>
    </source>
</evidence>
<dbReference type="Pfam" id="PF18335">
    <property type="entry name" value="SH3_13"/>
    <property type="match status" value="1"/>
</dbReference>
<comment type="similarity">
    <text evidence="3">Belongs to the RecD family. RecD2 subfamily.</text>
</comment>
<dbReference type="InterPro" id="IPR003593">
    <property type="entry name" value="AAA+_ATPase"/>
</dbReference>
<keyword evidence="1 3" id="KW-0547">Nucleotide-binding</keyword>
<comment type="function">
    <text evidence="3">DNA-dependent ATPase and ATP-dependent 5'-3' DNA helicase. Has no activity on blunt DNA or DNA with 3'-overhangs, requires at least 10 bases of 5'-ssDNA for helicase activity.</text>
</comment>
<name>A0ABR7P8G6_9FIRM</name>
<dbReference type="Gene3D" id="1.10.10.2220">
    <property type="match status" value="1"/>
</dbReference>
<organism evidence="5 6">
    <name type="scientific">Blautia stercoris</name>
    <dbReference type="NCBI Taxonomy" id="871664"/>
    <lineage>
        <taxon>Bacteria</taxon>
        <taxon>Bacillati</taxon>
        <taxon>Bacillota</taxon>
        <taxon>Clostridia</taxon>
        <taxon>Lachnospirales</taxon>
        <taxon>Lachnospiraceae</taxon>
        <taxon>Blautia</taxon>
    </lineage>
</organism>
<dbReference type="RefSeq" id="WP_117455282.1">
    <property type="nucleotide sequence ID" value="NZ_DAWEHX010000028.1"/>
</dbReference>
<dbReference type="HAMAP" id="MF_01488">
    <property type="entry name" value="RecD2"/>
    <property type="match status" value="1"/>
</dbReference>
<keyword evidence="3" id="KW-0238">DNA-binding</keyword>
<dbReference type="InterPro" id="IPR010994">
    <property type="entry name" value="RuvA_2-like"/>
</dbReference>
<dbReference type="InterPro" id="IPR041451">
    <property type="entry name" value="RecD2_SH13"/>
</dbReference>
<dbReference type="CDD" id="cd17933">
    <property type="entry name" value="DEXSc_RecD-like"/>
    <property type="match status" value="1"/>
</dbReference>
<dbReference type="Proteomes" id="UP000661649">
    <property type="component" value="Unassembled WGS sequence"/>
</dbReference>
<evidence type="ECO:0000256" key="3">
    <source>
        <dbReference type="HAMAP-Rule" id="MF_01488"/>
    </source>
</evidence>
<sequence>MEETIEGYVDHIIFRNQDNGYTVMVVVTEDEELTCVGSFQYMNEGETIKAFGHYTEHPSYGRQFVMSSYEVIVPQDSQAMERYLASGAVKGIGAALAARIVRRFKEDTLRIMEEEPERLAEVKGISLRKAQEISDQIVEKSDMRKAMMFLQQYGISLALGGKIYKQYGPQMYHVLKENPYQMAEDVEGIGFKIADEIAGRIGILPDSDYRIRSGLLYILTQASAEGHVYLPKKLLLRRASALLCVEESYMEKHIMDLAIERKVVIKEIMPGEEEQEQIVYASQFYQVELHVAQMLKELDLKEEINQDKLKLQLDELESAEEITLDEKQRQAVMQAASNGLLVVTGGPGTGKTTTINAIIRYFEQQNEEILLAAPTGRAAKRMAETTGYEAKTIHRLLELSGMPENQTKKGIHFERNAQNPLEADVIIIDEMSMVDIFLMHALLSAIMPGTRLILVGDVNQLPSVGAGSVLKDIILSGQFAVVELTKIFRQASQSDIVVNAHKINKGIPVTLDNKSMDFFFLKRYDANVIIRVLIALIQNKLPKFVNATPYEIQVLTPMRKGLLGVERLNMVLQQYLNPPDNQKREKEHRQGLFREGDKVMQIKNNYQTEWEIRGIGGIRIEKGVGVFNGDTGIIREINLFAETLTVEFEERRFVEYPFRQLDELELAYAITIHKSQGSEYPAVVIPLLNGPKMLMNRNLLYTAVTRARKCVTLVGDEKIFWEMEENQMEQSRYTTLDLRLKEIGLQQEF</sequence>
<reference evidence="5 6" key="1">
    <citation type="submission" date="2020-08" db="EMBL/GenBank/DDBJ databases">
        <title>Genome public.</title>
        <authorList>
            <person name="Liu C."/>
            <person name="Sun Q."/>
        </authorList>
    </citation>
    <scope>NUCLEOTIDE SEQUENCE [LARGE SCALE GENOMIC DNA]</scope>
    <source>
        <strain evidence="5 6">3_YM_SP_D4_24.mj</strain>
    </source>
</reference>
<dbReference type="Gene3D" id="3.40.50.300">
    <property type="entry name" value="P-loop containing nucleotide triphosphate hydrolases"/>
    <property type="match status" value="2"/>
</dbReference>
<evidence type="ECO:0000259" key="4">
    <source>
        <dbReference type="SMART" id="SM00382"/>
    </source>
</evidence>
<dbReference type="InterPro" id="IPR050534">
    <property type="entry name" value="Coronavir_polyprotein_1ab"/>
</dbReference>
<comment type="catalytic activity">
    <reaction evidence="3">
        <text>ATP + H2O = ADP + phosphate + H(+)</text>
        <dbReference type="Rhea" id="RHEA:13065"/>
        <dbReference type="ChEBI" id="CHEBI:15377"/>
        <dbReference type="ChEBI" id="CHEBI:15378"/>
        <dbReference type="ChEBI" id="CHEBI:30616"/>
        <dbReference type="ChEBI" id="CHEBI:43474"/>
        <dbReference type="ChEBI" id="CHEBI:456216"/>
        <dbReference type="EC" id="5.6.2.3"/>
    </reaction>
</comment>
<keyword evidence="3" id="KW-0378">Hydrolase</keyword>
<evidence type="ECO:0000313" key="5">
    <source>
        <dbReference type="EMBL" id="MBC8627687.1"/>
    </source>
</evidence>
<dbReference type="CDD" id="cd18809">
    <property type="entry name" value="SF1_C_RecD"/>
    <property type="match status" value="1"/>
</dbReference>
<dbReference type="SUPFAM" id="SSF47781">
    <property type="entry name" value="RuvA domain 2-like"/>
    <property type="match status" value="1"/>
</dbReference>
<dbReference type="PANTHER" id="PTHR43788">
    <property type="entry name" value="DNA2/NAM7 HELICASE FAMILY MEMBER"/>
    <property type="match status" value="1"/>
</dbReference>
<dbReference type="InterPro" id="IPR055446">
    <property type="entry name" value="RecD2_N_OB"/>
</dbReference>
<dbReference type="PANTHER" id="PTHR43788:SF6">
    <property type="entry name" value="DNA HELICASE B"/>
    <property type="match status" value="1"/>
</dbReference>
<evidence type="ECO:0000313" key="6">
    <source>
        <dbReference type="Proteomes" id="UP000661649"/>
    </source>
</evidence>
<dbReference type="InterPro" id="IPR006345">
    <property type="entry name" value="RecD2"/>
</dbReference>
<dbReference type="Pfam" id="PF23139">
    <property type="entry name" value="OB_YrrC"/>
    <property type="match status" value="1"/>
</dbReference>
<keyword evidence="2 3" id="KW-0067">ATP-binding</keyword>
<dbReference type="InterPro" id="IPR027417">
    <property type="entry name" value="P-loop_NTPase"/>
</dbReference>
<dbReference type="SUPFAM" id="SSF52540">
    <property type="entry name" value="P-loop containing nucleoside triphosphate hydrolases"/>
    <property type="match status" value="1"/>
</dbReference>
<dbReference type="Pfam" id="PF14490">
    <property type="entry name" value="HHH_RecD2"/>
    <property type="match status" value="1"/>
</dbReference>
<dbReference type="Pfam" id="PF13538">
    <property type="entry name" value="UvrD_C_2"/>
    <property type="match status" value="1"/>
</dbReference>
<protein>
    <recommendedName>
        <fullName evidence="3">ATP-dependent RecD2 DNA helicase</fullName>
        <ecNumber evidence="3">5.6.2.3</ecNumber>
    </recommendedName>
    <alternativeName>
        <fullName evidence="3">DNA 5'-3' helicase subunit RecD2</fullName>
    </alternativeName>
</protein>
<dbReference type="InterPro" id="IPR027785">
    <property type="entry name" value="UvrD-like_helicase_C"/>
</dbReference>
<dbReference type="NCBIfam" id="TIGR01448">
    <property type="entry name" value="recD_rel"/>
    <property type="match status" value="1"/>
</dbReference>
<dbReference type="Gene3D" id="2.30.30.940">
    <property type="match status" value="1"/>
</dbReference>
<dbReference type="InterPro" id="IPR029493">
    <property type="entry name" value="RecD2-like_HHH"/>
</dbReference>
<keyword evidence="3" id="KW-0347">Helicase</keyword>
<evidence type="ECO:0000256" key="1">
    <source>
        <dbReference type="ARBA" id="ARBA00022741"/>
    </source>
</evidence>
<accession>A0ABR7P8G6</accession>
<dbReference type="EMBL" id="JACRTP010000001">
    <property type="protein sequence ID" value="MBC8627687.1"/>
    <property type="molecule type" value="Genomic_DNA"/>
</dbReference>
<keyword evidence="3" id="KW-0413">Isomerase</keyword>
<dbReference type="SMART" id="SM00382">
    <property type="entry name" value="AAA"/>
    <property type="match status" value="1"/>
</dbReference>
<dbReference type="Gene3D" id="1.10.150.20">
    <property type="entry name" value="5' to 3' exonuclease, C-terminal subdomain"/>
    <property type="match status" value="1"/>
</dbReference>
<feature type="domain" description="AAA+ ATPase" evidence="4">
    <location>
        <begin position="337"/>
        <end position="485"/>
    </location>
</feature>
<gene>
    <name evidence="3" type="primary">recD2</name>
    <name evidence="5" type="ORF">H8712_03455</name>
</gene>
<proteinExistence type="inferred from homology"/>
<feature type="binding site" evidence="3">
    <location>
        <begin position="348"/>
        <end position="352"/>
    </location>
    <ligand>
        <name>ATP</name>
        <dbReference type="ChEBI" id="CHEBI:30616"/>
    </ligand>
</feature>